<feature type="region of interest" description="Disordered" evidence="3">
    <location>
        <begin position="1881"/>
        <end position="1920"/>
    </location>
</feature>
<feature type="region of interest" description="Disordered" evidence="3">
    <location>
        <begin position="962"/>
        <end position="1010"/>
    </location>
</feature>
<feature type="compositionally biased region" description="Basic and acidic residues" evidence="3">
    <location>
        <begin position="1543"/>
        <end position="1563"/>
    </location>
</feature>
<protein>
    <submittedName>
        <fullName evidence="5">G491 protein</fullName>
    </submittedName>
</protein>
<keyword evidence="2" id="KW-0378">Hydrolase</keyword>
<feature type="compositionally biased region" description="Low complexity" evidence="3">
    <location>
        <begin position="1943"/>
        <end position="1960"/>
    </location>
</feature>
<feature type="region of interest" description="Disordered" evidence="3">
    <location>
        <begin position="1941"/>
        <end position="1965"/>
    </location>
</feature>
<feature type="compositionally biased region" description="Basic residues" evidence="3">
    <location>
        <begin position="1496"/>
        <end position="1509"/>
    </location>
</feature>
<proteinExistence type="predicted"/>
<feature type="region of interest" description="Disordered" evidence="3">
    <location>
        <begin position="113"/>
        <end position="139"/>
    </location>
</feature>
<dbReference type="PROSITE" id="PS50235">
    <property type="entry name" value="USP_3"/>
    <property type="match status" value="1"/>
</dbReference>
<dbReference type="InterPro" id="IPR028889">
    <property type="entry name" value="USP"/>
</dbReference>
<organism evidence="5 6">
    <name type="scientific">Coccomyxa viridis</name>
    <dbReference type="NCBI Taxonomy" id="1274662"/>
    <lineage>
        <taxon>Eukaryota</taxon>
        <taxon>Viridiplantae</taxon>
        <taxon>Chlorophyta</taxon>
        <taxon>core chlorophytes</taxon>
        <taxon>Trebouxiophyceae</taxon>
        <taxon>Trebouxiophyceae incertae sedis</taxon>
        <taxon>Coccomyxaceae</taxon>
        <taxon>Coccomyxa</taxon>
    </lineage>
</organism>
<evidence type="ECO:0000256" key="2">
    <source>
        <dbReference type="ARBA" id="ARBA00022801"/>
    </source>
</evidence>
<feature type="domain" description="USP" evidence="4">
    <location>
        <begin position="1966"/>
        <end position="2284"/>
    </location>
</feature>
<feature type="compositionally biased region" description="Polar residues" evidence="3">
    <location>
        <begin position="1517"/>
        <end position="1526"/>
    </location>
</feature>
<name>A0ABP1FMH9_9CHLO</name>
<dbReference type="PANTHER" id="PTHR22975">
    <property type="entry name" value="UBIQUITIN SPECIFIC PROTEINASE"/>
    <property type="match status" value="1"/>
</dbReference>
<feature type="region of interest" description="Disordered" evidence="3">
    <location>
        <begin position="1418"/>
        <end position="1596"/>
    </location>
</feature>
<evidence type="ECO:0000256" key="3">
    <source>
        <dbReference type="SAM" id="MobiDB-lite"/>
    </source>
</evidence>
<evidence type="ECO:0000313" key="6">
    <source>
        <dbReference type="Proteomes" id="UP001497392"/>
    </source>
</evidence>
<comment type="caution">
    <text evidence="5">The sequence shown here is derived from an EMBL/GenBank/DDBJ whole genome shotgun (WGS) entry which is preliminary data.</text>
</comment>
<dbReference type="PANTHER" id="PTHR22975:SF9">
    <property type="entry name" value="ECHINUS SPLICE FORM 3"/>
    <property type="match status" value="1"/>
</dbReference>
<keyword evidence="6" id="KW-1185">Reference proteome</keyword>
<dbReference type="InterPro" id="IPR052398">
    <property type="entry name" value="Ubiquitin_hydrolase_53/54"/>
</dbReference>
<accession>A0ABP1FMH9</accession>
<dbReference type="SUPFAM" id="SSF54001">
    <property type="entry name" value="Cysteine proteinases"/>
    <property type="match status" value="1"/>
</dbReference>
<dbReference type="EMBL" id="CAXHTA020000001">
    <property type="protein sequence ID" value="CAL5218772.1"/>
    <property type="molecule type" value="Genomic_DNA"/>
</dbReference>
<feature type="compositionally biased region" description="Polar residues" evidence="3">
    <location>
        <begin position="1712"/>
        <end position="1726"/>
    </location>
</feature>
<evidence type="ECO:0000259" key="4">
    <source>
        <dbReference type="PROSITE" id="PS50235"/>
    </source>
</evidence>
<evidence type="ECO:0000313" key="5">
    <source>
        <dbReference type="EMBL" id="CAL5218772.1"/>
    </source>
</evidence>
<feature type="compositionally biased region" description="Basic and acidic residues" evidence="3">
    <location>
        <begin position="1361"/>
        <end position="1381"/>
    </location>
</feature>
<feature type="region of interest" description="Disordered" evidence="3">
    <location>
        <begin position="259"/>
        <end position="301"/>
    </location>
</feature>
<feature type="compositionally biased region" description="Acidic residues" evidence="3">
    <location>
        <begin position="1440"/>
        <end position="1454"/>
    </location>
</feature>
<feature type="region of interest" description="Disordered" evidence="3">
    <location>
        <begin position="760"/>
        <end position="791"/>
    </location>
</feature>
<feature type="region of interest" description="Disordered" evidence="3">
    <location>
        <begin position="1705"/>
        <end position="1837"/>
    </location>
</feature>
<gene>
    <name evidence="5" type="primary">g491</name>
    <name evidence="5" type="ORF">VP750_LOCUS431</name>
</gene>
<reference evidence="5 6" key="1">
    <citation type="submission" date="2024-06" db="EMBL/GenBank/DDBJ databases">
        <authorList>
            <person name="Kraege A."/>
            <person name="Thomma B."/>
        </authorList>
    </citation>
    <scope>NUCLEOTIDE SEQUENCE [LARGE SCALE GENOMIC DNA]</scope>
</reference>
<dbReference type="InterPro" id="IPR038765">
    <property type="entry name" value="Papain-like_cys_pep_sf"/>
</dbReference>
<dbReference type="Proteomes" id="UP001497392">
    <property type="component" value="Unassembled WGS sequence"/>
</dbReference>
<feature type="region of interest" description="Disordered" evidence="3">
    <location>
        <begin position="1361"/>
        <end position="1406"/>
    </location>
</feature>
<feature type="compositionally biased region" description="Polar residues" evidence="3">
    <location>
        <begin position="1568"/>
        <end position="1577"/>
    </location>
</feature>
<dbReference type="InterPro" id="IPR001394">
    <property type="entry name" value="Peptidase_C19_UCH"/>
</dbReference>
<sequence>MGRHKALVAVSDREEQAGSKRVVAEAIQAKRQAFALHLRREKYGLPKSKLQDVVLNLIAKATRLAWEGLHQHKSGLCAKLWLALAFLVESSDYRHTVREIVARLAHKLVDSKEDDIEETPRQSQNKSQAGSESSAQGSSRGFAHALQLALMRIDKSEPLESGLEHQFQYAAFLHRLFCYQVIELIYAGPISDSDKEKARLEAARHWTAIAMHLRLPPHNLALDQETLKLDAQMQQEPGKFRLLQFGHALEHLVVMDAPAEEDADQSEAPPARRTGSLSRFFDRREEEVASHKGRLPAAKEREASEKAKLVLEHWSTLAEPPTSLPRLVELLQVPVPLLRARLEQPPKEGSDKAREDAAMQAAVLEECLKSGKAYANLSCDGRASMPSFSSDFADAFAELERRTSEEQGASHSGDTAQSLYEEVNEGRGILWEGELPSSLRILNYTELEQAMRSTLSHTAGGSGRTGPLRRMNALFSASDLESADPDIRPVGLLARGQLSAGSSQGDDGRAPDDEQFRQGSFIQLHNYLPDLVPGPEALRFSGLSPEATCPLNDAFNMEVAAQMSVDESFRVGQCNLKLVVRPSLVDLQVFTEDGAKARRHTRERIDAYFPKVEPRLDLNEGPIMDEHRTALAQVCRGRLVLAMQFWLWRMQAWLHQPSWAPQPGTPASLSPQEENLCSLCSALHLNDEELLQTSPYISVSTGPQGRNPDDGSFFGPLIDDVQFCRYRFTPAEEGMGSASVLQGLAYTCNLMEVDKMMVGDSSTGGADAKPKQDSETTSASGVAADDAHVHGKGSECGAECFLKRKWLGDGPSPLHFPEVDAYDERDPTRKEETLDEVLDILEVLRISNLLSMDIVRGVAMFMTEMLKVSNARSPGANLLQITWEHMTLLPVEGLVKLRDMLLKCLGQHWRWTHPVRETEDNYLLPLAVFQLKPDKSAFQLANYPAKWEVIDAAAAMAAPCSCGQPGTEHVAEELPGPPANPPKQSRSRGRPEGQPHDSGSQPSGKAGAGSSITAASSALDVAQELRDAYDNPQKLAKFIVEVLYGAGNKAAAMLPSIAHVPRTDACDLYKQHVLCAAACARMVKKQTEQRNRLSRNLQMAMAALISLVGVQGLFVDLAHQQLQLGPGGAARVDVGPLREILEDVQTKAAGVWGDAIIEMCQQATTVKQQTSAVDALLATQRATLLLPHPPASNSRVDMSDVRKNVQTWQSHAQDVMDRLGTFDGRDEPRLDRVPSRDDLLRILHRMRTEKSEVVAKVVHDNARDLREAIAAGVLALTSMDHRLAALRGAIMSIQRRLEQELKLSYGDVLHTSLAAILTEKLHKEAKSGMEAKRRKAEELLLSGEAASEKLRLDAAAKRAAKKERQLRQKAAAQREAEEKAAAEVAAAERAGSRPEQASYHDDPEADAAADEVLELPAMEGTNGTGPSSGLYSHSLGGDAYSEDEFEEAYGDEEHEPSSGVGSMHNHPREGKASSEVSPDRGTGSGEQHEASAAAAQKKKRNKAIRKRAAAVRASSAEQQQPNSSAAFPTGWPSDAQDDGSEWQEAKPKRSHQKKDQQQQHEEGPSTPHKAQQSVNGQTERDPILASFNRPKPLPSNRECAQCGNNAHKVMDCPQLQSLKGYDKADCCVALMDGNRARVQRIWSEPRKSCHVCDAIHDLRDCPWLYGMPEAMREELTSAYKRLKIHEKDRILKHWVDIRRDIQRKLPPPPSLTYISPSKGLQPQGSSCGAPMHTEHARHDGATSAAHWPDGQRWPAQQQQGMRSARYASQEAEHGETAYVSADEDAASELTPYPSPARPQPRSKVRSAAGGARGADPHSGPYAGSGEQWDGESSGAEETSYPMVNYVGGMGPAVGTPVEPGVARADQDMHSLMTMLCPQPSGPTGWSKVVAGEPADLSVGPTPGEARRSAAAALQAKQEDDDMQAAIQASLTQTRPPPAQLTRLAQQTGQPQQQQQQTLTGPGAGMPGLQNQIGEYNCFLNVVVQCLWHCRDFKRQFSSLAQENPAIVQSNDVVAGLADLFSRFDAQERLSGEQQESAQRQIVAPTKLRNALHALDPQRFSTGEMSDAAEVLGAIYEQLAELPKIGALATQVFELPVREAVHCQNCGKDTHQSSFGQSFYCVSATALRMQAMLAQADNEGLMPPLGELLLGIDAQDQKTCDTDEGGCGRLNHIQRFLEGVPPPVFTLQLAWESHAESTEAITEVLDAVQEEVDIGEIYKALGSKEYRLHSMVCYYGEHYQAFVHTEGRWVAFDDATLNQVGAWEDVVKKCILGKIQPSLLFYEEALGG</sequence>
<keyword evidence="1" id="KW-0833">Ubl conjugation pathway</keyword>
<feature type="compositionally biased region" description="Low complexity" evidence="3">
    <location>
        <begin position="127"/>
        <end position="139"/>
    </location>
</feature>
<dbReference type="Pfam" id="PF00443">
    <property type="entry name" value="UCH"/>
    <property type="match status" value="1"/>
</dbReference>
<dbReference type="CDD" id="cd02257">
    <property type="entry name" value="Peptidase_C19"/>
    <property type="match status" value="1"/>
</dbReference>
<dbReference type="Gene3D" id="3.90.70.10">
    <property type="entry name" value="Cysteine proteinases"/>
    <property type="match status" value="1"/>
</dbReference>
<evidence type="ECO:0000256" key="1">
    <source>
        <dbReference type="ARBA" id="ARBA00022786"/>
    </source>
</evidence>
<feature type="compositionally biased region" description="Basic and acidic residues" evidence="3">
    <location>
        <begin position="280"/>
        <end position="290"/>
    </location>
</feature>